<dbReference type="PANTHER" id="PTHR12356">
    <property type="entry name" value="NUCLEAR MOVEMENT PROTEIN NUDC"/>
    <property type="match status" value="1"/>
</dbReference>
<dbReference type="GO" id="GO:0006457">
    <property type="term" value="P:protein folding"/>
    <property type="evidence" value="ECO:0007669"/>
    <property type="project" value="TreeGrafter"/>
</dbReference>
<dbReference type="EMBL" id="AFNH02000036">
    <property type="protein sequence ID" value="EZG88495.1"/>
    <property type="molecule type" value="Genomic_DNA"/>
</dbReference>
<dbReference type="Gene3D" id="2.60.40.790">
    <property type="match status" value="1"/>
</dbReference>
<sequence length="325" mass="36709">MTATDKEDELWRILCEVNRWTAVRIVGRQNSCKDDTRFFLTSLGFHIHETFGGIEHLIDVLSVDNDVSQLLDSCFSFLRRRTDFYHVDVDGAAPYGLKQGEAFDMVVSTFDKHAHLHLKYEHDKRKHAVKEEEKSSRQETSEQKMSEQKMSEQKMSEQKMSEQKMSGQKVLAPVTVVKASVDGSGFDLSQRLSASSIGTRNGGFGDRFAWSQTVSELHLEYPMQDVVSSPDVVFRVGADYLWCVVERLNFHIKDTWLHPVKPSGTTWVLECARNGDYEPQQSLVIYVDKSKKGVSSTCRGTKCRDRGCRAVGVALDRSIRSGAAG</sequence>
<evidence type="ECO:0000259" key="2">
    <source>
        <dbReference type="Pfam" id="PF14050"/>
    </source>
</evidence>
<dbReference type="GO" id="GO:0005737">
    <property type="term" value="C:cytoplasm"/>
    <property type="evidence" value="ECO:0007669"/>
    <property type="project" value="TreeGrafter"/>
</dbReference>
<gene>
    <name evidence="3" type="ORF">GNI_004440</name>
</gene>
<accession>A0A023BDV4</accession>
<dbReference type="InterPro" id="IPR008978">
    <property type="entry name" value="HSP20-like_chaperone"/>
</dbReference>
<dbReference type="GeneID" id="22910418"/>
<dbReference type="PANTHER" id="PTHR12356:SF3">
    <property type="entry name" value="NUCLEAR MIGRATION PROTEIN NUDC"/>
    <property type="match status" value="1"/>
</dbReference>
<organism evidence="3 4">
    <name type="scientific">Gregarina niphandrodes</name>
    <name type="common">Septate eugregarine</name>
    <dbReference type="NCBI Taxonomy" id="110365"/>
    <lineage>
        <taxon>Eukaryota</taxon>
        <taxon>Sar</taxon>
        <taxon>Alveolata</taxon>
        <taxon>Apicomplexa</taxon>
        <taxon>Conoidasida</taxon>
        <taxon>Gregarinasina</taxon>
        <taxon>Eugregarinorida</taxon>
        <taxon>Gregarinidae</taxon>
        <taxon>Gregarina</taxon>
    </lineage>
</organism>
<dbReference type="SUPFAM" id="SSF49764">
    <property type="entry name" value="HSP20-like chaperones"/>
    <property type="match status" value="1"/>
</dbReference>
<dbReference type="InterPro" id="IPR025934">
    <property type="entry name" value="NudC_N_dom"/>
</dbReference>
<evidence type="ECO:0000313" key="4">
    <source>
        <dbReference type="Proteomes" id="UP000019763"/>
    </source>
</evidence>
<evidence type="ECO:0000313" key="3">
    <source>
        <dbReference type="EMBL" id="EZG88495.1"/>
    </source>
</evidence>
<evidence type="ECO:0000256" key="1">
    <source>
        <dbReference type="SAM" id="MobiDB-lite"/>
    </source>
</evidence>
<feature type="compositionally biased region" description="Basic and acidic residues" evidence="1">
    <location>
        <begin position="121"/>
        <end position="162"/>
    </location>
</feature>
<dbReference type="InterPro" id="IPR037898">
    <property type="entry name" value="NudC_fam"/>
</dbReference>
<reference evidence="3" key="1">
    <citation type="submission" date="2013-12" db="EMBL/GenBank/DDBJ databases">
        <authorList>
            <person name="Omoto C.K."/>
            <person name="Sibley D."/>
            <person name="Venepally P."/>
            <person name="Hadjithomas M."/>
            <person name="Karamycheva S."/>
            <person name="Brunk B."/>
            <person name="Roos D."/>
            <person name="Caler E."/>
            <person name="Lorenzi H."/>
        </authorList>
    </citation>
    <scope>NUCLEOTIDE SEQUENCE</scope>
</reference>
<dbReference type="VEuPathDB" id="CryptoDB:GNI_004440"/>
<proteinExistence type="predicted"/>
<feature type="domain" description="NudC N-terminal" evidence="2">
    <location>
        <begin position="56"/>
        <end position="110"/>
    </location>
</feature>
<name>A0A023BDV4_GRENI</name>
<protein>
    <submittedName>
        <fullName evidence="3">NudC amine-terminal domain protein</fullName>
    </submittedName>
</protein>
<dbReference type="GO" id="GO:0051082">
    <property type="term" value="F:unfolded protein binding"/>
    <property type="evidence" value="ECO:0007669"/>
    <property type="project" value="TreeGrafter"/>
</dbReference>
<dbReference type="Proteomes" id="UP000019763">
    <property type="component" value="Unassembled WGS sequence"/>
</dbReference>
<dbReference type="Pfam" id="PF14050">
    <property type="entry name" value="Nudc_N"/>
    <property type="match status" value="1"/>
</dbReference>
<dbReference type="RefSeq" id="XP_011128556.1">
    <property type="nucleotide sequence ID" value="XM_011130254.1"/>
</dbReference>
<keyword evidence="4" id="KW-1185">Reference proteome</keyword>
<feature type="region of interest" description="Disordered" evidence="1">
    <location>
        <begin position="121"/>
        <end position="165"/>
    </location>
</feature>
<comment type="caution">
    <text evidence="3">The sequence shown here is derived from an EMBL/GenBank/DDBJ whole genome shotgun (WGS) entry which is preliminary data.</text>
</comment>
<dbReference type="AlphaFoldDB" id="A0A023BDV4"/>
<dbReference type="OrthoDB" id="416217at2759"/>